<evidence type="ECO:0000313" key="8">
    <source>
        <dbReference type="RefSeq" id="XP_022155065.1"/>
    </source>
</evidence>
<gene>
    <name evidence="8" type="primary">LOC111022200</name>
</gene>
<dbReference type="OrthoDB" id="21643at2759"/>
<feature type="compositionally biased region" description="Basic and acidic residues" evidence="5">
    <location>
        <begin position="465"/>
        <end position="476"/>
    </location>
</feature>
<accession>A0A6J1DLD4</accession>
<dbReference type="Proteomes" id="UP000504603">
    <property type="component" value="Unplaced"/>
</dbReference>
<dbReference type="InterPro" id="IPR000504">
    <property type="entry name" value="RRM_dom"/>
</dbReference>
<feature type="domain" description="RRM" evidence="6">
    <location>
        <begin position="11"/>
        <end position="88"/>
    </location>
</feature>
<evidence type="ECO:0000259" key="6">
    <source>
        <dbReference type="PROSITE" id="PS50102"/>
    </source>
</evidence>
<evidence type="ECO:0000313" key="7">
    <source>
        <dbReference type="Proteomes" id="UP000504603"/>
    </source>
</evidence>
<keyword evidence="3" id="KW-0539">Nucleus</keyword>
<dbReference type="InterPro" id="IPR012677">
    <property type="entry name" value="Nucleotide-bd_a/b_plait_sf"/>
</dbReference>
<dbReference type="PROSITE" id="PS50102">
    <property type="entry name" value="RRM"/>
    <property type="match status" value="1"/>
</dbReference>
<dbReference type="GO" id="GO:0005730">
    <property type="term" value="C:nucleolus"/>
    <property type="evidence" value="ECO:0007669"/>
    <property type="project" value="UniProtKB-SubCell"/>
</dbReference>
<feature type="region of interest" description="Disordered" evidence="5">
    <location>
        <begin position="572"/>
        <end position="616"/>
    </location>
</feature>
<evidence type="ECO:0000256" key="4">
    <source>
        <dbReference type="PROSITE-ProRule" id="PRU00176"/>
    </source>
</evidence>
<feature type="compositionally biased region" description="Polar residues" evidence="5">
    <location>
        <begin position="266"/>
        <end position="276"/>
    </location>
</feature>
<evidence type="ECO:0000256" key="3">
    <source>
        <dbReference type="ARBA" id="ARBA00023242"/>
    </source>
</evidence>
<feature type="compositionally biased region" description="Basic and acidic residues" evidence="5">
    <location>
        <begin position="304"/>
        <end position="314"/>
    </location>
</feature>
<comment type="subcellular location">
    <subcellularLocation>
        <location evidence="1">Nucleus</location>
        <location evidence="1">Nucleolus</location>
    </subcellularLocation>
</comment>
<dbReference type="CDD" id="cd12226">
    <property type="entry name" value="RRM_NOL8"/>
    <property type="match status" value="1"/>
</dbReference>
<dbReference type="SUPFAM" id="SSF54928">
    <property type="entry name" value="RNA-binding domain, RBD"/>
    <property type="match status" value="1"/>
</dbReference>
<organism evidence="7 8">
    <name type="scientific">Momordica charantia</name>
    <name type="common">Bitter gourd</name>
    <name type="synonym">Balsam pear</name>
    <dbReference type="NCBI Taxonomy" id="3673"/>
    <lineage>
        <taxon>Eukaryota</taxon>
        <taxon>Viridiplantae</taxon>
        <taxon>Streptophyta</taxon>
        <taxon>Embryophyta</taxon>
        <taxon>Tracheophyta</taxon>
        <taxon>Spermatophyta</taxon>
        <taxon>Magnoliopsida</taxon>
        <taxon>eudicotyledons</taxon>
        <taxon>Gunneridae</taxon>
        <taxon>Pentapetalae</taxon>
        <taxon>rosids</taxon>
        <taxon>fabids</taxon>
        <taxon>Cucurbitales</taxon>
        <taxon>Cucurbitaceae</taxon>
        <taxon>Momordiceae</taxon>
        <taxon>Momordica</taxon>
    </lineage>
</organism>
<sequence length="646" mass="71773">MAEEESSSKRMRIYVGGLGAAMTEDDLRKLFNSVGGVVEAIDFVRTKSRSFAYVDFFPSSQSSLSKLFSTYNGCAWKGGKLRLEKAKEHYLARLRREWEEDVQVNNSTAGVDLEVSAPESTENVAKSEHIQIFFPSLGEVKSLPISGTGTHKYKFPHVEVPPLPVHFCDCEEHNVFAPTGNSKEKKTGDLDAENGEMDEEEIKLMNAVMNRLFERQDASRADRNKTMAVKVKGNSTTMADDQQLEDNKVDSDEDGLVLNVMASDCNSKTMPFNSGNKMFKAHGNNKGSSRDQKSRVQSKKRKSVFSEEIDRNEHVPSIPTGNGSTNPEYKPDRTSRPQAPDRVMPIQSSRSQKSSWKTLIRDKNNVSFSISNILPSVPANQEQAEVDDLYLAQSTPNKNSDLGIPVVLEGKTDEPIPMKSNVSFSISDVLPSVPSADKEQVKADDLNLADSTPNRNINFATDEVSESKSEEMKSENIPETQHSMPNVTSNKGRGLAWRQKSSWTQLVGGEEITSFSITQILPSHTFEKQVEREIDAIDVSFSAGSENDNSKKHDSQCIAEEEPAAFLIRKENTAGSDIEKKRQSGVKENESSCNQVTERHMLQQAGSSDVRSGETCPFMRNSRSLAEWTKIKATFSGGSKNKKPRR</sequence>
<dbReference type="InterPro" id="IPR034138">
    <property type="entry name" value="NOP8_RRM"/>
</dbReference>
<protein>
    <submittedName>
        <fullName evidence="8">Uncharacterized protein LOC111022200</fullName>
    </submittedName>
</protein>
<keyword evidence="2 4" id="KW-0694">RNA-binding</keyword>
<feature type="compositionally biased region" description="Basic and acidic residues" evidence="5">
    <location>
        <begin position="572"/>
        <end position="590"/>
    </location>
</feature>
<keyword evidence="7" id="KW-1185">Reference proteome</keyword>
<evidence type="ECO:0000256" key="2">
    <source>
        <dbReference type="ARBA" id="ARBA00022884"/>
    </source>
</evidence>
<feature type="region of interest" description="Disordered" evidence="5">
    <location>
        <begin position="461"/>
        <end position="493"/>
    </location>
</feature>
<name>A0A6J1DLD4_MOMCH</name>
<proteinExistence type="predicted"/>
<dbReference type="AlphaFoldDB" id="A0A6J1DLD4"/>
<evidence type="ECO:0000256" key="5">
    <source>
        <dbReference type="SAM" id="MobiDB-lite"/>
    </source>
</evidence>
<dbReference type="GeneID" id="111022200"/>
<dbReference type="Gene3D" id="3.30.70.330">
    <property type="match status" value="1"/>
</dbReference>
<dbReference type="SMART" id="SM00360">
    <property type="entry name" value="RRM"/>
    <property type="match status" value="1"/>
</dbReference>
<feature type="compositionally biased region" description="Polar residues" evidence="5">
    <location>
        <begin position="346"/>
        <end position="356"/>
    </location>
</feature>
<dbReference type="PANTHER" id="PTHR23099:SF0">
    <property type="entry name" value="GERM CELL NUCLEAR ACIDIC PROTEIN"/>
    <property type="match status" value="1"/>
</dbReference>
<dbReference type="GO" id="GO:0003723">
    <property type="term" value="F:RNA binding"/>
    <property type="evidence" value="ECO:0007669"/>
    <property type="project" value="UniProtKB-UniRule"/>
</dbReference>
<reference evidence="8" key="1">
    <citation type="submission" date="2025-08" db="UniProtKB">
        <authorList>
            <consortium name="RefSeq"/>
        </authorList>
    </citation>
    <scope>IDENTIFICATION</scope>
    <source>
        <strain evidence="8">OHB3-1</strain>
    </source>
</reference>
<dbReference type="KEGG" id="mcha:111022200"/>
<dbReference type="RefSeq" id="XP_022155065.1">
    <property type="nucleotide sequence ID" value="XM_022299373.1"/>
</dbReference>
<dbReference type="Pfam" id="PF00076">
    <property type="entry name" value="RRM_1"/>
    <property type="match status" value="1"/>
</dbReference>
<dbReference type="PANTHER" id="PTHR23099">
    <property type="entry name" value="TRANSCRIPTIONAL REGULATOR"/>
    <property type="match status" value="1"/>
</dbReference>
<dbReference type="InterPro" id="IPR035979">
    <property type="entry name" value="RBD_domain_sf"/>
</dbReference>
<feature type="region of interest" description="Disordered" evidence="5">
    <location>
        <begin position="266"/>
        <end position="356"/>
    </location>
</feature>
<feature type="compositionally biased region" description="Polar residues" evidence="5">
    <location>
        <begin position="477"/>
        <end position="491"/>
    </location>
</feature>
<evidence type="ECO:0000256" key="1">
    <source>
        <dbReference type="ARBA" id="ARBA00004604"/>
    </source>
</evidence>